<evidence type="ECO:0008006" key="3">
    <source>
        <dbReference type="Google" id="ProtNLM"/>
    </source>
</evidence>
<organism evidence="1 2">
    <name type="scientific">Rhodococcus aetherivorans</name>
    <dbReference type="NCBI Taxonomy" id="191292"/>
    <lineage>
        <taxon>Bacteria</taxon>
        <taxon>Bacillati</taxon>
        <taxon>Actinomycetota</taxon>
        <taxon>Actinomycetes</taxon>
        <taxon>Mycobacteriales</taxon>
        <taxon>Nocardiaceae</taxon>
        <taxon>Rhodococcus</taxon>
    </lineage>
</organism>
<name>A0AA46P0C0_9NOCA</name>
<sequence length="297" mass="32750">MTDPTALTRRDLLAQGVTDDRLRAALRTGDLVTLKRGVYLRRADDGPLDDTGRHRVLARHVGSGLRPGDALSHVSAAVLLGLDVWNADLRRVHVSRTSASGRRITYLHVHATDWCDGDVVTLDGVRVTSVARTIVDLGRSLPLEEAVVAGDSGLRADASARDRLPAVLAAARHRTGVSRAAAVVDLLDGRSESVGESVSRLRMARFGLPVPALQHEVVARDGRRYRVDFFWESQGVVGEFDGAGKYADRRDLVAEKHREDALRDLGFEVVRWTWADLDRFEVVARRFARAVARRSTR</sequence>
<dbReference type="AlphaFoldDB" id="A0AA46P0C0"/>
<accession>A0AA46P0C0</accession>
<dbReference type="GeneID" id="83620527"/>
<dbReference type="Proteomes" id="UP001163947">
    <property type="component" value="Chromosome"/>
</dbReference>
<reference evidence="1" key="1">
    <citation type="submission" date="2022-09" db="EMBL/GenBank/DDBJ databases">
        <title>The genome sequence of Rhodococcus aetherivorans N1.</title>
        <authorList>
            <person name="Jiang W."/>
        </authorList>
    </citation>
    <scope>NUCLEOTIDE SEQUENCE</scope>
    <source>
        <strain evidence="1">N1</strain>
    </source>
</reference>
<protein>
    <recommendedName>
        <fullName evidence="3">DUF559 domain-containing protein</fullName>
    </recommendedName>
</protein>
<gene>
    <name evidence="1" type="ORF">OCS65_08880</name>
</gene>
<proteinExistence type="predicted"/>
<dbReference type="RefSeq" id="WP_231772599.1">
    <property type="nucleotide sequence ID" value="NZ_CP088969.1"/>
</dbReference>
<evidence type="ECO:0000313" key="1">
    <source>
        <dbReference type="EMBL" id="UYF95851.1"/>
    </source>
</evidence>
<dbReference type="EMBL" id="CP106982">
    <property type="protein sequence ID" value="UYF95851.1"/>
    <property type="molecule type" value="Genomic_DNA"/>
</dbReference>
<evidence type="ECO:0000313" key="2">
    <source>
        <dbReference type="Proteomes" id="UP001163947"/>
    </source>
</evidence>